<comment type="caution">
    <text evidence="4">The sequence shown here is derived from an EMBL/GenBank/DDBJ whole genome shotgun (WGS) entry which is preliminary data.</text>
</comment>
<sequence>MGKGDIKSRKGKIARGSYGVTRPRVIVKAPVPKPEAEPQA</sequence>
<dbReference type="InterPro" id="IPR031414">
    <property type="entry name" value="Ribosomal_bTHX"/>
</dbReference>
<dbReference type="RefSeq" id="WP_381499030.1">
    <property type="nucleotide sequence ID" value="NZ_JBHUOM010000002.1"/>
</dbReference>
<evidence type="ECO:0000313" key="4">
    <source>
        <dbReference type="EMBL" id="MFD2933963.1"/>
    </source>
</evidence>
<keyword evidence="5" id="KW-1185">Reference proteome</keyword>
<accession>A0ABW6AHM1</accession>
<gene>
    <name evidence="4" type="ORF">ACFS25_09235</name>
</gene>
<organism evidence="4 5">
    <name type="scientific">Spirosoma flavum</name>
    <dbReference type="NCBI Taxonomy" id="2048557"/>
    <lineage>
        <taxon>Bacteria</taxon>
        <taxon>Pseudomonadati</taxon>
        <taxon>Bacteroidota</taxon>
        <taxon>Cytophagia</taxon>
        <taxon>Cytophagales</taxon>
        <taxon>Cytophagaceae</taxon>
        <taxon>Spirosoma</taxon>
    </lineage>
</organism>
<dbReference type="EMBL" id="JBHUOM010000002">
    <property type="protein sequence ID" value="MFD2933963.1"/>
    <property type="molecule type" value="Genomic_DNA"/>
</dbReference>
<reference evidence="5" key="1">
    <citation type="journal article" date="2019" name="Int. J. Syst. Evol. Microbiol.">
        <title>The Global Catalogue of Microorganisms (GCM) 10K type strain sequencing project: providing services to taxonomists for standard genome sequencing and annotation.</title>
        <authorList>
            <consortium name="The Broad Institute Genomics Platform"/>
            <consortium name="The Broad Institute Genome Sequencing Center for Infectious Disease"/>
            <person name="Wu L."/>
            <person name="Ma J."/>
        </authorList>
    </citation>
    <scope>NUCLEOTIDE SEQUENCE [LARGE SCALE GENOMIC DNA]</scope>
    <source>
        <strain evidence="5">KCTC 52490</strain>
    </source>
</reference>
<evidence type="ECO:0000256" key="3">
    <source>
        <dbReference type="ARBA" id="ARBA00023274"/>
    </source>
</evidence>
<dbReference type="NCBIfam" id="TIGR04560">
    <property type="entry name" value="ribo_THX"/>
    <property type="match status" value="1"/>
</dbReference>
<dbReference type="GO" id="GO:0005840">
    <property type="term" value="C:ribosome"/>
    <property type="evidence" value="ECO:0007669"/>
    <property type="project" value="UniProtKB-KW"/>
</dbReference>
<comment type="similarity">
    <text evidence="1">Belongs to the bacterial ribosomal protein bTHX family.</text>
</comment>
<keyword evidence="3" id="KW-0687">Ribonucleoprotein</keyword>
<proteinExistence type="inferred from homology"/>
<dbReference type="InterPro" id="IPR030826">
    <property type="entry name" value="Ribosomal_bTHX/bTHXc/bTHXm"/>
</dbReference>
<evidence type="ECO:0000313" key="5">
    <source>
        <dbReference type="Proteomes" id="UP001597512"/>
    </source>
</evidence>
<evidence type="ECO:0000256" key="2">
    <source>
        <dbReference type="ARBA" id="ARBA00022980"/>
    </source>
</evidence>
<dbReference type="Pfam" id="PF17070">
    <property type="entry name" value="Thx"/>
    <property type="match status" value="1"/>
</dbReference>
<protein>
    <submittedName>
        <fullName evidence="4">30S ribosomal protein THX</fullName>
    </submittedName>
</protein>
<dbReference type="Proteomes" id="UP001597512">
    <property type="component" value="Unassembled WGS sequence"/>
</dbReference>
<evidence type="ECO:0000256" key="1">
    <source>
        <dbReference type="ARBA" id="ARBA00010834"/>
    </source>
</evidence>
<keyword evidence="2 4" id="KW-0689">Ribosomal protein</keyword>
<name>A0ABW6AHM1_9BACT</name>